<dbReference type="FunFam" id="1.10.1540.10:FF:000002">
    <property type="entry name" value="WD repeat and FYVE domain containing 3"/>
    <property type="match status" value="1"/>
</dbReference>
<dbReference type="PROSITE" id="PS50197">
    <property type="entry name" value="BEACH"/>
    <property type="match status" value="1"/>
</dbReference>
<dbReference type="SUPFAM" id="SSF50729">
    <property type="entry name" value="PH domain-like"/>
    <property type="match status" value="1"/>
</dbReference>
<dbReference type="SUPFAM" id="SSF48371">
    <property type="entry name" value="ARM repeat"/>
    <property type="match status" value="1"/>
</dbReference>
<dbReference type="InterPro" id="IPR051944">
    <property type="entry name" value="BEACH_domain_protein"/>
</dbReference>
<dbReference type="Pfam" id="PF14844">
    <property type="entry name" value="PH_BEACH"/>
    <property type="match status" value="1"/>
</dbReference>
<dbReference type="PROSITE" id="PS00678">
    <property type="entry name" value="WD_REPEATS_1"/>
    <property type="match status" value="1"/>
</dbReference>
<feature type="compositionally biased region" description="Basic and acidic residues" evidence="4">
    <location>
        <begin position="2662"/>
        <end position="2673"/>
    </location>
</feature>
<evidence type="ECO:0000256" key="2">
    <source>
        <dbReference type="ARBA" id="ARBA00022737"/>
    </source>
</evidence>
<dbReference type="PANTHER" id="PTHR46108:SF4">
    <property type="entry name" value="BLUE CHEESE"/>
    <property type="match status" value="1"/>
</dbReference>
<name>A0AAD4T2B4_9MAGN</name>
<dbReference type="InterPro" id="IPR015943">
    <property type="entry name" value="WD40/YVTN_repeat-like_dom_sf"/>
</dbReference>
<evidence type="ECO:0000256" key="3">
    <source>
        <dbReference type="PROSITE-ProRule" id="PRU00221"/>
    </source>
</evidence>
<dbReference type="PANTHER" id="PTHR46108">
    <property type="entry name" value="BLUE CHEESE"/>
    <property type="match status" value="1"/>
</dbReference>
<comment type="caution">
    <text evidence="7">The sequence shown here is derived from an EMBL/GenBank/DDBJ whole genome shotgun (WGS) entry which is preliminary data.</text>
</comment>
<dbReference type="Gene3D" id="2.130.10.10">
    <property type="entry name" value="YVTN repeat-like/Quinoprotein amine dehydrogenase"/>
    <property type="match status" value="1"/>
</dbReference>
<dbReference type="InterPro" id="IPR013320">
    <property type="entry name" value="ConA-like_dom_sf"/>
</dbReference>
<keyword evidence="8" id="KW-1185">Reference proteome</keyword>
<dbReference type="InterPro" id="IPR036322">
    <property type="entry name" value="WD40_repeat_dom_sf"/>
</dbReference>
<gene>
    <name evidence="7" type="ORF">MKW98_001879</name>
</gene>
<dbReference type="SUPFAM" id="SSF50978">
    <property type="entry name" value="WD40 repeat-like"/>
    <property type="match status" value="1"/>
</dbReference>
<feature type="repeat" description="WD" evidence="3">
    <location>
        <begin position="3302"/>
        <end position="3337"/>
    </location>
</feature>
<evidence type="ECO:0000259" key="6">
    <source>
        <dbReference type="PROSITE" id="PS51783"/>
    </source>
</evidence>
<evidence type="ECO:0000313" key="8">
    <source>
        <dbReference type="Proteomes" id="UP001202328"/>
    </source>
</evidence>
<protein>
    <submittedName>
        <fullName evidence="7">Uncharacterized protein</fullName>
    </submittedName>
</protein>
<dbReference type="CDD" id="cd06071">
    <property type="entry name" value="Beach"/>
    <property type="match status" value="1"/>
</dbReference>
<dbReference type="SMART" id="SM00320">
    <property type="entry name" value="WD40"/>
    <property type="match status" value="4"/>
</dbReference>
<organism evidence="7 8">
    <name type="scientific">Papaver atlanticum</name>
    <dbReference type="NCBI Taxonomy" id="357466"/>
    <lineage>
        <taxon>Eukaryota</taxon>
        <taxon>Viridiplantae</taxon>
        <taxon>Streptophyta</taxon>
        <taxon>Embryophyta</taxon>
        <taxon>Tracheophyta</taxon>
        <taxon>Spermatophyta</taxon>
        <taxon>Magnoliopsida</taxon>
        <taxon>Ranunculales</taxon>
        <taxon>Papaveraceae</taxon>
        <taxon>Papaveroideae</taxon>
        <taxon>Papaver</taxon>
    </lineage>
</organism>
<dbReference type="SUPFAM" id="SSF81837">
    <property type="entry name" value="BEACH domain"/>
    <property type="match status" value="1"/>
</dbReference>
<feature type="region of interest" description="Disordered" evidence="4">
    <location>
        <begin position="2430"/>
        <end position="2449"/>
    </location>
</feature>
<dbReference type="InterPro" id="IPR036372">
    <property type="entry name" value="BEACH_dom_sf"/>
</dbReference>
<evidence type="ECO:0000313" key="7">
    <source>
        <dbReference type="EMBL" id="KAI3937308.1"/>
    </source>
</evidence>
<dbReference type="Proteomes" id="UP001202328">
    <property type="component" value="Unassembled WGS sequence"/>
</dbReference>
<evidence type="ECO:0000256" key="1">
    <source>
        <dbReference type="ARBA" id="ARBA00022574"/>
    </source>
</evidence>
<feature type="compositionally biased region" description="Polar residues" evidence="4">
    <location>
        <begin position="2638"/>
        <end position="2651"/>
    </location>
</feature>
<feature type="domain" description="BEACH-type PH" evidence="6">
    <location>
        <begin position="2691"/>
        <end position="2853"/>
    </location>
</feature>
<feature type="repeat" description="WD" evidence="3">
    <location>
        <begin position="3462"/>
        <end position="3503"/>
    </location>
</feature>
<dbReference type="PROSITE" id="PS50082">
    <property type="entry name" value="WD_REPEATS_2"/>
    <property type="match status" value="2"/>
</dbReference>
<dbReference type="Gene3D" id="2.60.120.200">
    <property type="match status" value="1"/>
</dbReference>
<keyword evidence="2" id="KW-0677">Repeat</keyword>
<dbReference type="InterPro" id="IPR011989">
    <property type="entry name" value="ARM-like"/>
</dbReference>
<evidence type="ECO:0000256" key="4">
    <source>
        <dbReference type="SAM" id="MobiDB-lite"/>
    </source>
</evidence>
<keyword evidence="1 3" id="KW-0853">WD repeat</keyword>
<dbReference type="Gene3D" id="1.25.10.10">
    <property type="entry name" value="Leucine-rich Repeat Variant"/>
    <property type="match status" value="1"/>
</dbReference>
<dbReference type="InterPro" id="IPR016024">
    <property type="entry name" value="ARM-type_fold"/>
</dbReference>
<reference evidence="7" key="1">
    <citation type="submission" date="2022-04" db="EMBL/GenBank/DDBJ databases">
        <title>A functionally conserved STORR gene fusion in Papaver species that diverged 16.8 million years ago.</title>
        <authorList>
            <person name="Catania T."/>
        </authorList>
    </citation>
    <scope>NUCLEOTIDE SEQUENCE</scope>
    <source>
        <strain evidence="7">S-188037</strain>
    </source>
</reference>
<dbReference type="Gene3D" id="1.10.1540.10">
    <property type="entry name" value="BEACH domain"/>
    <property type="match status" value="1"/>
</dbReference>
<feature type="region of interest" description="Disordered" evidence="4">
    <location>
        <begin position="2638"/>
        <end position="2673"/>
    </location>
</feature>
<proteinExistence type="predicted"/>
<dbReference type="EMBL" id="JAJJMB010005785">
    <property type="protein sequence ID" value="KAI3937308.1"/>
    <property type="molecule type" value="Genomic_DNA"/>
</dbReference>
<dbReference type="Pfam" id="PF02138">
    <property type="entry name" value="Beach"/>
    <property type="match status" value="1"/>
</dbReference>
<dbReference type="SUPFAM" id="SSF49899">
    <property type="entry name" value="Concanavalin A-like lectins/glucanases"/>
    <property type="match status" value="1"/>
</dbReference>
<dbReference type="CDD" id="cd01201">
    <property type="entry name" value="PH_BEACH"/>
    <property type="match status" value="1"/>
</dbReference>
<dbReference type="InterPro" id="IPR000409">
    <property type="entry name" value="BEACH_dom"/>
</dbReference>
<feature type="region of interest" description="Disordered" evidence="4">
    <location>
        <begin position="2597"/>
        <end position="2618"/>
    </location>
</feature>
<dbReference type="InterPro" id="IPR001680">
    <property type="entry name" value="WD40_rpt"/>
</dbReference>
<feature type="compositionally biased region" description="Polar residues" evidence="4">
    <location>
        <begin position="450"/>
        <end position="459"/>
    </location>
</feature>
<dbReference type="Gene3D" id="2.30.29.30">
    <property type="entry name" value="Pleckstrin-homology domain (PH domain)/Phosphotyrosine-binding domain (PTB)"/>
    <property type="match status" value="1"/>
</dbReference>
<dbReference type="PROSITE" id="PS50294">
    <property type="entry name" value="WD_REPEATS_REGION"/>
    <property type="match status" value="1"/>
</dbReference>
<feature type="region of interest" description="Disordered" evidence="4">
    <location>
        <begin position="442"/>
        <end position="466"/>
    </location>
</feature>
<dbReference type="Pfam" id="PF00400">
    <property type="entry name" value="WD40"/>
    <property type="match status" value="1"/>
</dbReference>
<dbReference type="SMART" id="SM01026">
    <property type="entry name" value="Beach"/>
    <property type="match status" value="1"/>
</dbReference>
<dbReference type="InterPro" id="IPR019775">
    <property type="entry name" value="WD40_repeat_CS"/>
</dbReference>
<accession>A0AAD4T2B4</accession>
<feature type="domain" description="BEACH" evidence="5">
    <location>
        <begin position="2878"/>
        <end position="3170"/>
    </location>
</feature>
<dbReference type="InterPro" id="IPR011993">
    <property type="entry name" value="PH-like_dom_sf"/>
</dbReference>
<sequence>MKWVTLLKDFKNKVGITTQSPSSSALINGDTSTSSAHEFSTSLTRDKQELELDFKRVWEEFRSSSSSSSSEEEKEALVNMVIDVFCRLVKLRADIPHLLTLLDEAKLFPFVVGRAFVTDIGKLNIFWKMRSFDGMEVVKFFSQVNKEGIIPGLNLLYAVEVLASGLVDKKPLLDSGILCCLVHILYALLNNNISDQVELAVNTGDSTVLEKNPEGNVKEDQRLEVEGSILHTIKALASHPSAAQSLIDDDSLQLLFRMAASGSQIISSQFKMDLRPLHTMQLHRHATQILGILLINDKGTTAKYIRKHCLVGGSHSFYVPNSSYVVVHFDLCSGLMETHLRSDFLPRTFKYNNPYKYQFFQIKVLLIAVKDFNPEMNDSVYAVSLVELLLECVELSYKSEAGEVKLREDIHNAHGYQFLVQFALKLSTIQDNHSIHQIDPDLTSGDGSAFDSSRQSSNVERQDYRGEEMGVSSSLSRLFDVFVNLALTGPTELSGTVGIHGIFAGHGRILTASSEMNDNKTRVNTGSQIKDLEAIQMLQDIFLKAENVQVQEEVLNRMFKVFSCHLENYKLCQQLRTMALFILNMANFPLSLQEAILKIVDYAVTVVNCIPEQELLSLCCLLQQPITSSLKYTFLCFFIKLLSFDQKYKKVLREVGFLEVLLDDLKQHKFTSVSEQENKLLEAKVSVISFEKQTVGEDGIGSKPKLWESSSGKLLFESEVTVSVAWDCMFFLLKKDDSNQSAFRSSNVVAIVLPFLASDSHRSAVLRILSSLIIEDVTQAYPKDLGALIEVLKTGIVSTISGSHYKLPIQGKCDTFEAVWRIVRVNKSAQRVFGEATGFSLLLTTLHSFQGDEDCTDGSQSLLDHMKVFASLLRVGTAGVCGSAANRVRIHSIISSQTFYVLLCESGLLCLQFEKQVVQLLAELALEIVIPPSSTPVAEGQMSSDMVEVDSGNFLWSTVFRSTSQEKERVYNAGAVLVLIRSLLLFSPTMQLEVLDFIEWLARGGPFNQENLTSIGCVGLLLDTVHPLFLGSSALLNHALKIVGLLAPYRLSSSELRVLVKCILEYRSVNSGVILINIIRNLVHMEDITVDSVCMAPYVEMDMSKVGHASVQVSLGERSWPPAAGYSFLCWFKYQNFLKSKGNTSELPSKSGPSRHQNNFRGKLPEDNVLRIFSVGTVDDSGTLYAELYLQNNGLLTLATGNSSSLSFPGLELDEGRWHHIAIVHSKPNAIAGFFQASFASLYVNGKLMLSGKLAYSLSPVGKPLQVTLGTPITQAKIGDLSWKLRSCYLFEEVLTSGSIYFIYILGRGYRGVFQDTDIMRFVPNQACIGVNLELLASLDAEIPSNKQGLENTGKQGNHKADGNAIIWDLARIRNLSLQLSGKKLIFAFDGTSSQTFRKTGTLSMLNLVDPLSAAASPLGGIPRFGHFDGDIYICRQRVIGDGIRMVGGIPVVLALIEAAESRDFLHMSLALLACALHQTPQNLHDMKACRGYHLLSLFMHRRMLLLDMQCLGALFRIAACEASSSELQKLFKKQNVTSSAYAEPESDDFSKTESSNFISGGENSELLAKMSSCIILSNADMVEHVLLDWTLWVTAPVSIQIALLDFFERLVSLHRYRTHNLTALRRINLVQHLLVTLQRGDVEIPVLEKLVVLLGVILEDGFLGSELEQVVRFVIMTFHPPELASGRQIIRESMGKHVIARNMLLEMLIDLQMTINSEELLEQWHKLVSSKLITYYLDEAVHPTTMRWIMTLLGVCLASSSMFSHKFRISGGYQGLTCMVRSFYDSPEIYYILLCTIFGKPVYPRLPEIRMSDFHALIPTDGKYEELNFVELLEAVIAMAKSTFDRLSIKSTQAHQIGIFSPVGASLLAEIVEATTDTTGELHGEAIVHKTHAARLIGGDTTAPAVASSVLRFMFDLAKTCPSFSAACRRVGFLESCVDLYFSCVSAASAIKMVKALSTRTGENLTSSGDTQSSQYEFLSLSAEQELPVRPSLNPQSSLQVEAVTGCEDTIENDLVDIKHIMSGEELVKPLMLDCPVQNLEGSSVFKSEADTLQDLKTKSQRSDSVNMCFVIHPSDLLEMDDLGYGGGPCSAGATAVLDFIAGILADGVAQQMKATHVESSLENVPSHVNVQSKLVFQGLCLSRLMNFLERRLMRDDKENKKTFDKSFWCLNLDALCSMIVDRVYMGALPKPGGVLAALEFLLSMLHLSNKDGRIEEVSNTGKSFLSMAKGNRQLDPSVQTLLKNTNRLIMYCFLPSFLTAIQEADLLTLLGFPIEPRKSLYSNYSRQESEIDITSVLQLLVAHKSIIFCPSNPDTDLDCCLCFSIISLLYDKRLSAKSMSVDVIKYLLVHRRAALTELLVLKRNLSQQLDVLHGGFDKLLTGSSSKFFEWLQSSEDVIKEVLEQGPVVTWMQYISGSKEFPRMTVKAVEDPHQRETGRRSHDTSKHDIRHWDQMTERRYALELGRDAMLTELKLIRQDKYGWVLHAESEWQIHLQQLVHERGILPIPESITRSETKWQLCSIEGPYRMRKKLERCKLKIDTIHNVLNGQFISAASKEKNENGFDTSRIDSDSFFHLLSKGFKESCFNGEDDGSVPNGISSIREESTSSNRIGSSEMACSINESSVDPAREFGFKSSESSIPITDSTNTKYHPGSPRKSSIKNEDPKVTEDRLDKEVHDNGEYLIRPYLEPLETVNFRYNCERVAGLDKHDGIFLIGEQCLYVIENFYIDDSGCICEKEIEDKLSVIDQALGVKKSTSYQSKSPPKQNDTVKEWVGGRAWAYNGCGQEKDKTCYSENVPHSWCMWKLDSVHEILKRDYQLRPVAIEIFSMDGYNELLVYHKKERDEVFKNLVLMNLPRNRMLDTTISGTSKEDGSEGTRLFKIMAKSFSKRWQNGEISNFQYLMHLNTLAGRGYNDLTQYPVFPWVLADYESETLDLTDQNTFRKLDKPMGCQTAAGEEEFKKRYQSWDDPEIPKFHYGSHYSSAGIVVFYLVRLPPFSEGNQKLQGGDFDHADRLFNSVKDTWLSASRTNNTSDVKELIPEFFYLPEFLENQFNLDLGVKQSGDKVGDVVLPPWANGSAREFIRKHREALESDYVSENLHHWIDLIFGYKQRGKAAEDALNVFFYYTYEGSVDIDSLSDPSMKASILAQINNFGQTPRQLFFKPHVKQRADKKPPPYPLQHCNLLVPREIRKFPSSITQIVIFHEKIILAGPNMLLKPKAYNKYVSWGFPDRSLRFLSYEQDKILSTHESLHEGNQIQCAKVTLDGQTLVTGTEDSVISVWRIRKSGPRGMRHLQLKRSLCAHTNKITCLHVSQQYMMIVSGSDDCTIILWDLSSLVFVKQLAVFSTPISAIYMNDLTGEIVVAAGTLLSVWSINGDCLAVINTSQLPSDFVLTVATSTSSDWLDTNWYVTGHQSGSIRVWQMIHCSEETNVSKSTTKLLEGFRINDKVPEYRLVLRKVLKFHKHPVTALHLTSDRKQLLSGDANGHLLSWSLANENLIPGDNGS</sequence>
<evidence type="ECO:0000259" key="5">
    <source>
        <dbReference type="PROSITE" id="PS50197"/>
    </source>
</evidence>
<dbReference type="PROSITE" id="PS51783">
    <property type="entry name" value="PH_BEACH"/>
    <property type="match status" value="1"/>
</dbReference>
<dbReference type="InterPro" id="IPR023362">
    <property type="entry name" value="PH-BEACH_dom"/>
</dbReference>